<dbReference type="PROSITE" id="PS00893">
    <property type="entry name" value="NUDIX_BOX"/>
    <property type="match status" value="1"/>
</dbReference>
<dbReference type="SUPFAM" id="SSF55811">
    <property type="entry name" value="Nudix"/>
    <property type="match status" value="1"/>
</dbReference>
<proteinExistence type="inferred from homology"/>
<protein>
    <recommendedName>
        <fullName evidence="4">ADP-ribose pyrophosphatase</fullName>
        <ecNumber evidence="3">3.6.1.13</ecNumber>
    </recommendedName>
    <alternativeName>
        <fullName evidence="9">ADP-ribose diphosphatase</fullName>
    </alternativeName>
    <alternativeName>
        <fullName evidence="11">ADP-ribose phosphohydrolase</fullName>
    </alternativeName>
    <alternativeName>
        <fullName evidence="10">Adenosine diphosphoribose pyrophosphatase</fullName>
    </alternativeName>
</protein>
<evidence type="ECO:0000256" key="3">
    <source>
        <dbReference type="ARBA" id="ARBA00012453"/>
    </source>
</evidence>
<keyword evidence="5 13" id="KW-0479">Metal-binding</keyword>
<comment type="similarity">
    <text evidence="2">Belongs to the Nudix hydrolase family. NudF subfamily.</text>
</comment>
<dbReference type="Gene3D" id="3.10.490.10">
    <property type="entry name" value="Gamma-glutamyl cyclotransferase-like"/>
    <property type="match status" value="1"/>
</dbReference>
<dbReference type="InterPro" id="IPR013024">
    <property type="entry name" value="GGCT-like"/>
</dbReference>
<feature type="short sequence motif" description="Nudix box" evidence="14">
    <location>
        <begin position="261"/>
        <end position="283"/>
    </location>
</feature>
<dbReference type="InterPro" id="IPR000086">
    <property type="entry name" value="NUDIX_hydrolase_dom"/>
</dbReference>
<keyword evidence="7 13" id="KW-0460">Magnesium</keyword>
<evidence type="ECO:0000313" key="17">
    <source>
        <dbReference type="EMBL" id="PWK58259.1"/>
    </source>
</evidence>
<evidence type="ECO:0000256" key="10">
    <source>
        <dbReference type="ARBA" id="ARBA00030308"/>
    </source>
</evidence>
<dbReference type="EC" id="3.6.1.13" evidence="3"/>
<dbReference type="GO" id="GO:0005829">
    <property type="term" value="C:cytosol"/>
    <property type="evidence" value="ECO:0007669"/>
    <property type="project" value="TreeGrafter"/>
</dbReference>
<dbReference type="Proteomes" id="UP000245390">
    <property type="component" value="Unassembled WGS sequence"/>
</dbReference>
<dbReference type="PROSITE" id="PS51462">
    <property type="entry name" value="NUDIX"/>
    <property type="match status" value="1"/>
</dbReference>
<feature type="binding site" evidence="13">
    <location>
        <position position="260"/>
    </location>
    <ligand>
        <name>Mg(2+)</name>
        <dbReference type="ChEBI" id="CHEBI:18420"/>
        <label>1</label>
    </ligand>
</feature>
<keyword evidence="6" id="KW-0378">Hydrolase</keyword>
<dbReference type="EMBL" id="QGGV01000001">
    <property type="protein sequence ID" value="PWK58259.1"/>
    <property type="molecule type" value="Genomic_DNA"/>
</dbReference>
<comment type="catalytic activity">
    <reaction evidence="12">
        <text>ADP-D-ribose + H2O = D-ribose 5-phosphate + AMP + 2 H(+)</text>
        <dbReference type="Rhea" id="RHEA:10412"/>
        <dbReference type="ChEBI" id="CHEBI:15377"/>
        <dbReference type="ChEBI" id="CHEBI:15378"/>
        <dbReference type="ChEBI" id="CHEBI:57967"/>
        <dbReference type="ChEBI" id="CHEBI:78346"/>
        <dbReference type="ChEBI" id="CHEBI:456215"/>
        <dbReference type="EC" id="3.6.1.13"/>
    </reaction>
</comment>
<accession>A0A316GBB0</accession>
<dbReference type="NCBIfam" id="TIGR00052">
    <property type="entry name" value="nudix-type nucleoside diphosphatase, YffH/AdpP family"/>
    <property type="match status" value="1"/>
</dbReference>
<evidence type="ECO:0000256" key="12">
    <source>
        <dbReference type="ARBA" id="ARBA00049546"/>
    </source>
</evidence>
<dbReference type="AlphaFoldDB" id="A0A316GBB0"/>
<sequence length="371" mass="40162">MSQSVFFYGTLRDPALLALVAGREVSARPASLPGFRTAQVEGHDFPTLVADDDATAEGLLAEVDARAQARLDFYELGFGYDLRPVSVRTDKGAAVALVYFPEPGLWKPDGAWSLDGWQADGAPLARAAAEEYMRLHGVMDPASAARAFDQIQMRAGARLRAAEAPTPAPLPPAMSAKDVRIAETRQPYTAYFAVREDVLTFPRFSGGHSAPVLRSSFQGGDAVTVVPYDPATDRLLVVRQFRHGPFTRGDANPWTLEPAAGRIDAGETPEQTARRELLEETGIEAGALHLISRYYPSPGAFNEYLWSYVAIADLSAQDGRIAGLEGENEDILSHVLGFDEAMAMVETGAANTAPLVLTLFWLAANRDRLRG</sequence>
<feature type="region of interest" description="Disordered" evidence="15">
    <location>
        <begin position="249"/>
        <end position="269"/>
    </location>
</feature>
<keyword evidence="18" id="KW-1185">Reference proteome</keyword>
<evidence type="ECO:0000256" key="15">
    <source>
        <dbReference type="SAM" id="MobiDB-lite"/>
    </source>
</evidence>
<dbReference type="RefSeq" id="WP_164721549.1">
    <property type="nucleotide sequence ID" value="NZ_CP034588.1"/>
</dbReference>
<dbReference type="GO" id="GO:0019693">
    <property type="term" value="P:ribose phosphate metabolic process"/>
    <property type="evidence" value="ECO:0007669"/>
    <property type="project" value="TreeGrafter"/>
</dbReference>
<dbReference type="InterPro" id="IPR015797">
    <property type="entry name" value="NUDIX_hydrolase-like_dom_sf"/>
</dbReference>
<feature type="binding site" evidence="13">
    <location>
        <position position="280"/>
    </location>
    <ligand>
        <name>Mg(2+)</name>
        <dbReference type="ChEBI" id="CHEBI:18420"/>
        <label>1</label>
    </ligand>
</feature>
<dbReference type="PANTHER" id="PTHR11839:SF5">
    <property type="entry name" value="ADP-RIBOSE PYROPHOSPHATASE"/>
    <property type="match status" value="1"/>
</dbReference>
<comment type="caution">
    <text evidence="17">The sequence shown here is derived from an EMBL/GenBank/DDBJ whole genome shotgun (WGS) entry which is preliminary data.</text>
</comment>
<evidence type="ECO:0000256" key="2">
    <source>
        <dbReference type="ARBA" id="ARBA00007482"/>
    </source>
</evidence>
<dbReference type="InterPro" id="IPR004385">
    <property type="entry name" value="NDP_pyrophosphatase"/>
</dbReference>
<reference evidence="17 18" key="1">
    <citation type="submission" date="2018-05" db="EMBL/GenBank/DDBJ databases">
        <title>Genomic Encyclopedia of Type Strains, Phase IV (KMG-IV): sequencing the most valuable type-strain genomes for metagenomic binning, comparative biology and taxonomic classification.</title>
        <authorList>
            <person name="Goeker M."/>
        </authorList>
    </citation>
    <scope>NUCLEOTIDE SEQUENCE [LARGE SCALE GENOMIC DNA]</scope>
    <source>
        <strain evidence="17 18">DSM 103371</strain>
    </source>
</reference>
<evidence type="ECO:0000256" key="5">
    <source>
        <dbReference type="ARBA" id="ARBA00022723"/>
    </source>
</evidence>
<dbReference type="CDD" id="cd06661">
    <property type="entry name" value="GGCT_like"/>
    <property type="match status" value="1"/>
</dbReference>
<feature type="domain" description="Nudix hydrolase" evidence="16">
    <location>
        <begin position="218"/>
        <end position="358"/>
    </location>
</feature>
<feature type="binding site" evidence="13">
    <location>
        <position position="276"/>
    </location>
    <ligand>
        <name>Mg(2+)</name>
        <dbReference type="ChEBI" id="CHEBI:18420"/>
        <label>1</label>
    </ligand>
</feature>
<dbReference type="SUPFAM" id="SSF110857">
    <property type="entry name" value="Gamma-glutamyl cyclotransferase-like"/>
    <property type="match status" value="1"/>
</dbReference>
<evidence type="ECO:0000256" key="8">
    <source>
        <dbReference type="ARBA" id="ARBA00025164"/>
    </source>
</evidence>
<evidence type="ECO:0000256" key="6">
    <source>
        <dbReference type="ARBA" id="ARBA00022801"/>
    </source>
</evidence>
<dbReference type="GO" id="GO:0046872">
    <property type="term" value="F:metal ion binding"/>
    <property type="evidence" value="ECO:0007669"/>
    <property type="project" value="UniProtKB-KW"/>
</dbReference>
<evidence type="ECO:0000256" key="7">
    <source>
        <dbReference type="ARBA" id="ARBA00022842"/>
    </source>
</evidence>
<dbReference type="InterPro" id="IPR020084">
    <property type="entry name" value="NUDIX_hydrolase_CS"/>
</dbReference>
<evidence type="ECO:0000313" key="18">
    <source>
        <dbReference type="Proteomes" id="UP000245390"/>
    </source>
</evidence>
<comment type="function">
    <text evidence="8">Acts on ADP-mannose and ADP-glucose as well as ADP-ribose. Prevents glycogen biosynthesis. The reaction catalyzed by this enzyme is a limiting step of the gluconeogenic process.</text>
</comment>
<dbReference type="Gene3D" id="3.90.79.10">
    <property type="entry name" value="Nucleoside Triphosphate Pyrophosphohydrolase"/>
    <property type="match status" value="1"/>
</dbReference>
<evidence type="ECO:0000259" key="16">
    <source>
        <dbReference type="PROSITE" id="PS51462"/>
    </source>
</evidence>
<comment type="cofactor">
    <cofactor evidence="1 13">
        <name>Mg(2+)</name>
        <dbReference type="ChEBI" id="CHEBI:18420"/>
    </cofactor>
</comment>
<evidence type="ECO:0000256" key="14">
    <source>
        <dbReference type="PIRSR" id="PIRSR604385-3"/>
    </source>
</evidence>
<dbReference type="InterPro" id="IPR009288">
    <property type="entry name" value="AIG2-like_dom"/>
</dbReference>
<evidence type="ECO:0000256" key="13">
    <source>
        <dbReference type="PIRSR" id="PIRSR604385-2"/>
    </source>
</evidence>
<evidence type="ECO:0000256" key="4">
    <source>
        <dbReference type="ARBA" id="ARBA00013297"/>
    </source>
</evidence>
<feature type="binding site" evidence="13">
    <location>
        <position position="329"/>
    </location>
    <ligand>
        <name>Mg(2+)</name>
        <dbReference type="ChEBI" id="CHEBI:18420"/>
        <label>1</label>
    </ligand>
</feature>
<dbReference type="Pfam" id="PF00293">
    <property type="entry name" value="NUDIX"/>
    <property type="match status" value="1"/>
</dbReference>
<dbReference type="GO" id="GO:0006753">
    <property type="term" value="P:nucleoside phosphate metabolic process"/>
    <property type="evidence" value="ECO:0007669"/>
    <property type="project" value="TreeGrafter"/>
</dbReference>
<evidence type="ECO:0000256" key="9">
    <source>
        <dbReference type="ARBA" id="ARBA00030162"/>
    </source>
</evidence>
<organism evidence="17 18">
    <name type="scientific">Silicimonas algicola</name>
    <dbReference type="NCBI Taxonomy" id="1826607"/>
    <lineage>
        <taxon>Bacteria</taxon>
        <taxon>Pseudomonadati</taxon>
        <taxon>Pseudomonadota</taxon>
        <taxon>Alphaproteobacteria</taxon>
        <taxon>Rhodobacterales</taxon>
        <taxon>Paracoccaceae</taxon>
    </lineage>
</organism>
<dbReference type="Pfam" id="PF06094">
    <property type="entry name" value="GGACT"/>
    <property type="match status" value="1"/>
</dbReference>
<gene>
    <name evidence="17" type="ORF">C8D95_10164</name>
</gene>
<evidence type="ECO:0000256" key="11">
    <source>
        <dbReference type="ARBA" id="ARBA00033056"/>
    </source>
</evidence>
<dbReference type="PANTHER" id="PTHR11839">
    <property type="entry name" value="UDP/ADP-SUGAR PYROPHOSPHATASE"/>
    <property type="match status" value="1"/>
</dbReference>
<name>A0A316GBB0_9RHOB</name>
<dbReference type="GO" id="GO:0047631">
    <property type="term" value="F:ADP-ribose diphosphatase activity"/>
    <property type="evidence" value="ECO:0007669"/>
    <property type="project" value="UniProtKB-EC"/>
</dbReference>
<dbReference type="InterPro" id="IPR036568">
    <property type="entry name" value="GGCT-like_sf"/>
</dbReference>
<evidence type="ECO:0000256" key="1">
    <source>
        <dbReference type="ARBA" id="ARBA00001946"/>
    </source>
</evidence>
<dbReference type="GO" id="GO:0019144">
    <property type="term" value="F:ADP-sugar diphosphatase activity"/>
    <property type="evidence" value="ECO:0007669"/>
    <property type="project" value="TreeGrafter"/>
</dbReference>
<dbReference type="CDD" id="cd24155">
    <property type="entry name" value="NUDIX_ADPRase"/>
    <property type="match status" value="1"/>
</dbReference>